<keyword evidence="3" id="KW-0067">ATP-binding</keyword>
<keyword evidence="3" id="KW-0378">Hydrolase</keyword>
<keyword evidence="1" id="KW-0175">Coiled coil</keyword>
<dbReference type="Pfam" id="PF13749">
    <property type="entry name" value="HATPase_c_4"/>
    <property type="match status" value="1"/>
</dbReference>
<dbReference type="PANTHER" id="PTHR30595">
    <property type="entry name" value="GLPR-RELATED TRANSCRIPTIONAL REPRESSOR"/>
    <property type="match status" value="1"/>
</dbReference>
<dbReference type="STRING" id="545695.TREAZ_0667"/>
<sequence length="392" mass="44086">MENGNSIAMNEQELLAIIQGGESSKVQFKERLPHLDTLAHELIAFSNSQGGIILFGINDKTGKLNGLSFAEIQQLNQQLVNTASQKVYPPVYLITETIPVQGNNIVVVTVNEGGDKPYKDSNGTIYVKNGADKRKVTSNDEIARLLQSRKSLYADESLINGSSINDIDLDQFNSFILRKYKKSIEDLNIDVEKILANLDLCKNDLLNLTCLLLFSKKRHLLRPQFSIQCVSIDGPKIENTFIDSEGIIDGTIPIVFQRTMDFIDRNMKKVPETTGFNSPTKWEIPYEVFEELIVNALVHRDYYISSTIKVIIYSNRVEIISPGKLPNSLTIENIKNGVSIARNPILLSTAQFILPYKGLGTGIIRSYNLYPEIIMENDIVNNQFKVVIKRKT</sequence>
<dbReference type="OrthoDB" id="320597at2"/>
<evidence type="ECO:0000256" key="1">
    <source>
        <dbReference type="SAM" id="Coils"/>
    </source>
</evidence>
<dbReference type="RefSeq" id="WP_015711294.1">
    <property type="nucleotide sequence ID" value="NC_015577.1"/>
</dbReference>
<protein>
    <submittedName>
        <fullName evidence="3">ATP-dependent DNA helicase</fullName>
    </submittedName>
</protein>
<dbReference type="InParanoid" id="F5YAW2"/>
<evidence type="ECO:0000259" key="2">
    <source>
        <dbReference type="Pfam" id="PF04326"/>
    </source>
</evidence>
<reference evidence="3 4" key="2">
    <citation type="journal article" date="2011" name="ISME J.">
        <title>RNA-seq reveals cooperative metabolic interactions between two termite-gut spirochete species in co-culture.</title>
        <authorList>
            <person name="Rosenthal A.Z."/>
            <person name="Matson E.G."/>
            <person name="Eldar A."/>
            <person name="Leadbetter J.R."/>
        </authorList>
    </citation>
    <scope>NUCLEOTIDE SEQUENCE [LARGE SCALE GENOMIC DNA]</scope>
    <source>
        <strain evidence="4">ATCC BAA-888 / DSM 13862 / ZAS-9</strain>
    </source>
</reference>
<organism evidence="3 4">
    <name type="scientific">Leadbettera azotonutricia (strain ATCC BAA-888 / DSM 13862 / ZAS-9)</name>
    <name type="common">Treponema azotonutricium</name>
    <dbReference type="NCBI Taxonomy" id="545695"/>
    <lineage>
        <taxon>Bacteria</taxon>
        <taxon>Pseudomonadati</taxon>
        <taxon>Spirochaetota</taxon>
        <taxon>Spirochaetia</taxon>
        <taxon>Spirochaetales</taxon>
        <taxon>Breznakiellaceae</taxon>
        <taxon>Leadbettera</taxon>
    </lineage>
</organism>
<dbReference type="Proteomes" id="UP000009222">
    <property type="component" value="Chromosome"/>
</dbReference>
<dbReference type="AlphaFoldDB" id="F5YAW2"/>
<dbReference type="EMBL" id="CP001841">
    <property type="protein sequence ID" value="AEF80157.1"/>
    <property type="molecule type" value="Genomic_DNA"/>
</dbReference>
<dbReference type="PANTHER" id="PTHR30595:SF6">
    <property type="entry name" value="SCHLAFEN ALBA-2 DOMAIN-CONTAINING PROTEIN"/>
    <property type="match status" value="1"/>
</dbReference>
<dbReference type="InterPro" id="IPR038475">
    <property type="entry name" value="RecG_C_sf"/>
</dbReference>
<dbReference type="eggNOG" id="COG2865">
    <property type="taxonomic scope" value="Bacteria"/>
</dbReference>
<feature type="domain" description="Schlafen AlbA-2" evidence="2">
    <location>
        <begin position="22"/>
        <end position="136"/>
    </location>
</feature>
<dbReference type="InterPro" id="IPR038461">
    <property type="entry name" value="Schlafen_AlbA_2_dom_sf"/>
</dbReference>
<dbReference type="HOGENOM" id="CLU_024970_3_3_12"/>
<dbReference type="Gene3D" id="3.30.950.30">
    <property type="entry name" value="Schlafen, AAA domain"/>
    <property type="match status" value="1"/>
</dbReference>
<dbReference type="Pfam" id="PF04326">
    <property type="entry name" value="SLFN_AlbA_2"/>
    <property type="match status" value="1"/>
</dbReference>
<keyword evidence="4" id="KW-1185">Reference proteome</keyword>
<proteinExistence type="predicted"/>
<keyword evidence="3" id="KW-0547">Nucleotide-binding</keyword>
<gene>
    <name evidence="3" type="ordered locus">TREAZ_0667</name>
</gene>
<evidence type="ECO:0000313" key="3">
    <source>
        <dbReference type="EMBL" id="AEF80157.1"/>
    </source>
</evidence>
<dbReference type="KEGG" id="taz:TREAZ_0667"/>
<name>F5YAW2_LEAAZ</name>
<dbReference type="Gene3D" id="3.30.565.60">
    <property type="match status" value="1"/>
</dbReference>
<dbReference type="InterPro" id="IPR007421">
    <property type="entry name" value="Schlafen_AlbA_2_dom"/>
</dbReference>
<keyword evidence="3" id="KW-0347">Helicase</keyword>
<accession>F5YAW2</accession>
<dbReference type="GO" id="GO:0004386">
    <property type="term" value="F:helicase activity"/>
    <property type="evidence" value="ECO:0007669"/>
    <property type="project" value="UniProtKB-KW"/>
</dbReference>
<evidence type="ECO:0000313" key="4">
    <source>
        <dbReference type="Proteomes" id="UP000009222"/>
    </source>
</evidence>
<reference evidence="4" key="1">
    <citation type="submission" date="2009-12" db="EMBL/GenBank/DDBJ databases">
        <title>Complete sequence of Treponema azotonutricium strain ZAS-9.</title>
        <authorList>
            <person name="Tetu S.G."/>
            <person name="Matson E."/>
            <person name="Ren Q."/>
            <person name="Seshadri R."/>
            <person name="Elbourne L."/>
            <person name="Hassan K.A."/>
            <person name="Durkin A."/>
            <person name="Radune D."/>
            <person name="Mohamoud Y."/>
            <person name="Shay R."/>
            <person name="Jin S."/>
            <person name="Zhang X."/>
            <person name="Lucey K."/>
            <person name="Ballor N.R."/>
            <person name="Ottesen E."/>
            <person name="Rosenthal R."/>
            <person name="Allen A."/>
            <person name="Leadbetter J.R."/>
            <person name="Paulsen I.T."/>
        </authorList>
    </citation>
    <scope>NUCLEOTIDE SEQUENCE [LARGE SCALE GENOMIC DNA]</scope>
    <source>
        <strain evidence="4">ATCC BAA-888 / DSM 13862 / ZAS-9</strain>
    </source>
</reference>
<feature type="coiled-coil region" evidence="1">
    <location>
        <begin position="177"/>
        <end position="204"/>
    </location>
</feature>